<evidence type="ECO:0000313" key="3">
    <source>
        <dbReference type="Proteomes" id="UP000266841"/>
    </source>
</evidence>
<dbReference type="EMBL" id="AGNL01000854">
    <property type="protein sequence ID" value="EJK77453.1"/>
    <property type="molecule type" value="Genomic_DNA"/>
</dbReference>
<evidence type="ECO:0000313" key="2">
    <source>
        <dbReference type="EMBL" id="EJK77453.1"/>
    </source>
</evidence>
<gene>
    <name evidence="2" type="ORF">THAOC_00715</name>
</gene>
<keyword evidence="1" id="KW-0812">Transmembrane</keyword>
<comment type="caution">
    <text evidence="2">The sequence shown here is derived from an EMBL/GenBank/DDBJ whole genome shotgun (WGS) entry which is preliminary data.</text>
</comment>
<keyword evidence="1" id="KW-0472">Membrane</keyword>
<keyword evidence="3" id="KW-1185">Reference proteome</keyword>
<sequence>IKGCVQEGSALEENLSNVQMTMTWQSGGQILTSFLSAGTQDSLSMDCILLSILFFLGSFQRQKENLPCWIKTTISSGIFMLLMMELLTIVSRLRCSMLHFVFFL</sequence>
<organism evidence="2 3">
    <name type="scientific">Thalassiosira oceanica</name>
    <name type="common">Marine diatom</name>
    <dbReference type="NCBI Taxonomy" id="159749"/>
    <lineage>
        <taxon>Eukaryota</taxon>
        <taxon>Sar</taxon>
        <taxon>Stramenopiles</taxon>
        <taxon>Ochrophyta</taxon>
        <taxon>Bacillariophyta</taxon>
        <taxon>Coscinodiscophyceae</taxon>
        <taxon>Thalassiosirophycidae</taxon>
        <taxon>Thalassiosirales</taxon>
        <taxon>Thalassiosiraceae</taxon>
        <taxon>Thalassiosira</taxon>
    </lineage>
</organism>
<protein>
    <submittedName>
        <fullName evidence="2">Uncharacterized protein</fullName>
    </submittedName>
</protein>
<proteinExistence type="predicted"/>
<feature type="non-terminal residue" evidence="2">
    <location>
        <position position="1"/>
    </location>
</feature>
<reference evidence="2 3" key="1">
    <citation type="journal article" date="2012" name="Genome Biol.">
        <title>Genome and low-iron response of an oceanic diatom adapted to chronic iron limitation.</title>
        <authorList>
            <person name="Lommer M."/>
            <person name="Specht M."/>
            <person name="Roy A.S."/>
            <person name="Kraemer L."/>
            <person name="Andreson R."/>
            <person name="Gutowska M.A."/>
            <person name="Wolf J."/>
            <person name="Bergner S.V."/>
            <person name="Schilhabel M.B."/>
            <person name="Klostermeier U.C."/>
            <person name="Beiko R.G."/>
            <person name="Rosenstiel P."/>
            <person name="Hippler M."/>
            <person name="Laroche J."/>
        </authorList>
    </citation>
    <scope>NUCLEOTIDE SEQUENCE [LARGE SCALE GENOMIC DNA]</scope>
    <source>
        <strain evidence="2 3">CCMP1005</strain>
    </source>
</reference>
<keyword evidence="1" id="KW-1133">Transmembrane helix</keyword>
<dbReference type="AlphaFoldDB" id="K0TF85"/>
<accession>K0TF85</accession>
<name>K0TF85_THAOC</name>
<evidence type="ECO:0000256" key="1">
    <source>
        <dbReference type="SAM" id="Phobius"/>
    </source>
</evidence>
<feature type="transmembrane region" description="Helical" evidence="1">
    <location>
        <begin position="79"/>
        <end position="102"/>
    </location>
</feature>
<dbReference type="Proteomes" id="UP000266841">
    <property type="component" value="Unassembled WGS sequence"/>
</dbReference>